<feature type="signal peptide" evidence="1">
    <location>
        <begin position="1"/>
        <end position="18"/>
    </location>
</feature>
<evidence type="ECO:0000256" key="1">
    <source>
        <dbReference type="SAM" id="SignalP"/>
    </source>
</evidence>
<keyword evidence="3" id="KW-1185">Reference proteome</keyword>
<evidence type="ECO:0008006" key="4">
    <source>
        <dbReference type="Google" id="ProtNLM"/>
    </source>
</evidence>
<name>A0A1K2IV43_9FLAO</name>
<dbReference type="Proteomes" id="UP000182034">
    <property type="component" value="Unassembled WGS sequence"/>
</dbReference>
<keyword evidence="1" id="KW-0732">Signal</keyword>
<evidence type="ECO:0000313" key="2">
    <source>
        <dbReference type="EMBL" id="SFZ95611.1"/>
    </source>
</evidence>
<accession>A0A1K2IV43</accession>
<proteinExistence type="predicted"/>
<dbReference type="OrthoDB" id="1264995at2"/>
<sequence length="83" mass="9018">MKKMILLAAFVGAGLVNAKSTVVKNSDSKETKEVKENSTAFGCIQIFIQTSCGLNSNTTWCSEWGIDCLMSDAEAVEQINCHQ</sequence>
<dbReference type="EMBL" id="FPKW01000011">
    <property type="protein sequence ID" value="SFZ95611.1"/>
    <property type="molecule type" value="Genomic_DNA"/>
</dbReference>
<reference evidence="3" key="1">
    <citation type="submission" date="2016-10" db="EMBL/GenBank/DDBJ databases">
        <authorList>
            <person name="Varghese N."/>
            <person name="Submissions S."/>
        </authorList>
    </citation>
    <scope>NUCLEOTIDE SEQUENCE [LARGE SCALE GENOMIC DNA]</scope>
    <source>
        <strain evidence="3">SUR2</strain>
    </source>
</reference>
<dbReference type="RefSeq" id="WP_072410879.1">
    <property type="nucleotide sequence ID" value="NZ_FPKW01000011.1"/>
</dbReference>
<evidence type="ECO:0000313" key="3">
    <source>
        <dbReference type="Proteomes" id="UP000182034"/>
    </source>
</evidence>
<protein>
    <recommendedName>
        <fullName evidence="4">NVEALA protein</fullName>
    </recommendedName>
</protein>
<dbReference type="STRING" id="1612149.SAMN05216324_11166"/>
<dbReference type="AlphaFoldDB" id="A0A1K2IV43"/>
<feature type="chain" id="PRO_5012814803" description="NVEALA protein" evidence="1">
    <location>
        <begin position="19"/>
        <end position="83"/>
    </location>
</feature>
<organism evidence="2 3">
    <name type="scientific">Chryseobacterium limigenitum</name>
    <dbReference type="NCBI Taxonomy" id="1612149"/>
    <lineage>
        <taxon>Bacteria</taxon>
        <taxon>Pseudomonadati</taxon>
        <taxon>Bacteroidota</taxon>
        <taxon>Flavobacteriia</taxon>
        <taxon>Flavobacteriales</taxon>
        <taxon>Weeksellaceae</taxon>
        <taxon>Chryseobacterium group</taxon>
        <taxon>Chryseobacterium</taxon>
    </lineage>
</organism>
<gene>
    <name evidence="2" type="ORF">SAMN05216324_11166</name>
</gene>